<feature type="region of interest" description="Disordered" evidence="2">
    <location>
        <begin position="818"/>
        <end position="837"/>
    </location>
</feature>
<dbReference type="PANTHER" id="PTHR15672:SF13">
    <property type="entry name" value="R3H DOMAIN-CONTAINING PROTEIN 2"/>
    <property type="match status" value="1"/>
</dbReference>
<name>A0A9W2UYD5_PANPR</name>
<keyword evidence="5" id="KW-1185">Reference proteome</keyword>
<feature type="compositionally biased region" description="Pro residues" evidence="2">
    <location>
        <begin position="389"/>
        <end position="407"/>
    </location>
</feature>
<feature type="region of interest" description="Disordered" evidence="2">
    <location>
        <begin position="384"/>
        <end position="442"/>
    </location>
</feature>
<accession>A0A9W2UYD5</accession>
<feature type="compositionally biased region" description="Low complexity" evidence="2">
    <location>
        <begin position="675"/>
        <end position="697"/>
    </location>
</feature>
<dbReference type="InterPro" id="IPR024771">
    <property type="entry name" value="SUZ"/>
</dbReference>
<feature type="compositionally biased region" description="Basic residues" evidence="2">
    <location>
        <begin position="58"/>
        <end position="71"/>
    </location>
</feature>
<feature type="region of interest" description="Disordered" evidence="2">
    <location>
        <begin position="106"/>
        <end position="147"/>
    </location>
</feature>
<evidence type="ECO:0000256" key="2">
    <source>
        <dbReference type="SAM" id="MobiDB-lite"/>
    </source>
</evidence>
<organism evidence="5 6">
    <name type="scientific">Panthera pardus</name>
    <name type="common">Leopard</name>
    <name type="synonym">Felis pardus</name>
    <dbReference type="NCBI Taxonomy" id="9691"/>
    <lineage>
        <taxon>Eukaryota</taxon>
        <taxon>Metazoa</taxon>
        <taxon>Chordata</taxon>
        <taxon>Craniata</taxon>
        <taxon>Vertebrata</taxon>
        <taxon>Euteleostomi</taxon>
        <taxon>Mammalia</taxon>
        <taxon>Eutheria</taxon>
        <taxon>Laurasiatheria</taxon>
        <taxon>Carnivora</taxon>
        <taxon>Feliformia</taxon>
        <taxon>Felidae</taxon>
        <taxon>Pantherinae</taxon>
        <taxon>Panthera</taxon>
    </lineage>
</organism>
<dbReference type="PROSITE" id="PS51061">
    <property type="entry name" value="R3H"/>
    <property type="match status" value="1"/>
</dbReference>
<dbReference type="InterPro" id="IPR001374">
    <property type="entry name" value="R3H_dom"/>
</dbReference>
<evidence type="ECO:0000256" key="1">
    <source>
        <dbReference type="ARBA" id="ARBA00022553"/>
    </source>
</evidence>
<protein>
    <submittedName>
        <fullName evidence="6">R3H domain-containing protein 2 isoform X17</fullName>
    </submittedName>
</protein>
<dbReference type="AlphaFoldDB" id="A0A9W2UYD5"/>
<feature type="domain" description="SUZ" evidence="4">
    <location>
        <begin position="233"/>
        <end position="316"/>
    </location>
</feature>
<sequence>MSNSNTTQETLEIMKESEKKLVEESVNKNKFVSKTPSKEETEKESEDTSLRQETQRRTSSHGHARKRAKSNSKLKLVRSLAVCEESSVPFADGPLETQDIIQLHISCPSDKEEEKSTKDVSEKEDKEKNKEKVPRKMLSRDSSQEYTDSTGIDLHEFLVNTLKKNPRDRMMLLKLEQEILEFINDNNNQFKKFPQMTSYHRMLLHRVAAYFGMDHNVDQTGKAVIINKTSNTRIPEQRFSEHIKDEKNTEFQQRFILKRDDASMDRDDNQTGQNGYLNDIRGNREGLSRTSSSRQSSTDSELKSLEPRPWSSTDSDGSVRSMRPPVTKASSFSGISILTRGDSIGSSKGGSAGRISRPGLALGAPEVCNQVTSSQSVRGLLPCTAQQQPPQPQPQQLPALPPTPQQQPPLNNHMISQADDLSNPFGQMSLSRQGSTEAADPSSALFQPQLISQHPQQTSFIMASTGQPLPTSNYSPSSHAPPTQQVLPPQGYMQPPQQIQVSYYPPGQYPNSNQQYRPLSHPVAYSPQRGQQLPQPSQQPGLQPMMPNQQQAAYQGMIGVQQPQNQGLLSNQRSSMGGQMQGLVVQYTPLPSYQVPVGNDSQNVVQPPFQQPMLVPASQSVQGALPAGGVPVYYSMIPPAQQNGTSPSVGFLQPPGSEQYQMPQSPSPCSPPQMPQQYSGVSPSGPGVVVMQLNVPNGPQPPQNPSMVQWSHCKYYSMDQRGQKPGDLYNPDSSPQANTQMSSSPVTSPTQSPAPSPVTSLSNVCTGLSPLPVLTQFPRPGGPAQGDGRYSLLGQPLQYNLSICPPLLHGQSTYTVHQGQSGLKHGNRSKRQALKSASTDLGTTDVVLGRVLEVTDLPEGITRTEADKLFTQLAMSGAKIQWLKDAQGLPGGGGGDNGGTAENGRHADLAALYTIVAVFPSPLAAQNASLRLNNSVSRFKLRVAKKNYDLRILERASSQ</sequence>
<feature type="compositionally biased region" description="Basic and acidic residues" evidence="2">
    <location>
        <begin position="109"/>
        <end position="143"/>
    </location>
</feature>
<dbReference type="InterPro" id="IPR036867">
    <property type="entry name" value="R3H_dom_sf"/>
</dbReference>
<dbReference type="InterPro" id="IPR051937">
    <property type="entry name" value="R3H_domain_containing"/>
</dbReference>
<feature type="region of interest" description="Disordered" evidence="2">
    <location>
        <begin position="1"/>
        <end position="71"/>
    </location>
</feature>
<dbReference type="RefSeq" id="XP_053751382.1">
    <property type="nucleotide sequence ID" value="XM_053895407.1"/>
</dbReference>
<gene>
    <name evidence="6" type="primary">R3HDM2</name>
</gene>
<dbReference type="SUPFAM" id="SSF82708">
    <property type="entry name" value="R3H domain"/>
    <property type="match status" value="1"/>
</dbReference>
<dbReference type="Gene3D" id="3.30.1370.50">
    <property type="entry name" value="R3H-like domain"/>
    <property type="match status" value="1"/>
</dbReference>
<dbReference type="GeneID" id="109270366"/>
<dbReference type="PANTHER" id="PTHR15672">
    <property type="entry name" value="CAMP-REGULATED PHOSPHOPROTEIN 21 RELATED R3H DOMAIN CONTAINING PROTEIN"/>
    <property type="match status" value="1"/>
</dbReference>
<feature type="compositionally biased region" description="Low complexity" evidence="2">
    <location>
        <begin position="288"/>
        <end position="299"/>
    </location>
</feature>
<feature type="region of interest" description="Disordered" evidence="2">
    <location>
        <begin position="338"/>
        <end position="357"/>
    </location>
</feature>
<dbReference type="Proteomes" id="UP001165780">
    <property type="component" value="Unplaced"/>
</dbReference>
<feature type="compositionally biased region" description="Low complexity" evidence="2">
    <location>
        <begin position="742"/>
        <end position="760"/>
    </location>
</feature>
<evidence type="ECO:0000313" key="6">
    <source>
        <dbReference type="RefSeq" id="XP_053751382.1"/>
    </source>
</evidence>
<feature type="compositionally biased region" description="Low complexity" evidence="2">
    <location>
        <begin position="526"/>
        <end position="543"/>
    </location>
</feature>
<dbReference type="Pfam" id="PF01424">
    <property type="entry name" value="R3H"/>
    <property type="match status" value="1"/>
</dbReference>
<reference evidence="6" key="1">
    <citation type="submission" date="2025-08" db="UniProtKB">
        <authorList>
            <consortium name="RefSeq"/>
        </authorList>
    </citation>
    <scope>IDENTIFICATION</scope>
    <source>
        <tissue evidence="6">Whole blood</tissue>
    </source>
</reference>
<dbReference type="CTD" id="22864"/>
<evidence type="ECO:0000313" key="5">
    <source>
        <dbReference type="Proteomes" id="UP001165780"/>
    </source>
</evidence>
<keyword evidence="1" id="KW-0597">Phosphoprotein</keyword>
<feature type="domain" description="R3H" evidence="3">
    <location>
        <begin position="169"/>
        <end position="232"/>
    </location>
</feature>
<proteinExistence type="predicted"/>
<dbReference type="SMART" id="SM00393">
    <property type="entry name" value="R3H"/>
    <property type="match status" value="1"/>
</dbReference>
<dbReference type="GO" id="GO:0003676">
    <property type="term" value="F:nucleic acid binding"/>
    <property type="evidence" value="ECO:0007669"/>
    <property type="project" value="UniProtKB-UniRule"/>
</dbReference>
<feature type="compositionally biased region" description="Polar residues" evidence="2">
    <location>
        <begin position="463"/>
        <end position="487"/>
    </location>
</feature>
<dbReference type="FunFam" id="3.30.1370.50:FF:000001">
    <property type="entry name" value="R3H domain-containing protein 2 isoform 1"/>
    <property type="match status" value="1"/>
</dbReference>
<feature type="compositionally biased region" description="Pro residues" evidence="2">
    <location>
        <begin position="665"/>
        <end position="674"/>
    </location>
</feature>
<dbReference type="CDD" id="cd02642">
    <property type="entry name" value="R3H_encore_like"/>
    <property type="match status" value="1"/>
</dbReference>
<feature type="compositionally biased region" description="Basic and acidic residues" evidence="2">
    <location>
        <begin position="12"/>
        <end position="27"/>
    </location>
</feature>
<feature type="compositionally biased region" description="Basic and acidic residues" evidence="2">
    <location>
        <begin position="36"/>
        <end position="56"/>
    </location>
</feature>
<feature type="region of interest" description="Disordered" evidence="2">
    <location>
        <begin position="721"/>
        <end position="763"/>
    </location>
</feature>
<feature type="compositionally biased region" description="Polar residues" evidence="2">
    <location>
        <begin position="731"/>
        <end position="741"/>
    </location>
</feature>
<feature type="region of interest" description="Disordered" evidence="2">
    <location>
        <begin position="644"/>
        <end position="708"/>
    </location>
</feature>
<evidence type="ECO:0000259" key="4">
    <source>
        <dbReference type="PROSITE" id="PS51673"/>
    </source>
</evidence>
<feature type="compositionally biased region" description="Basic and acidic residues" evidence="2">
    <location>
        <begin position="257"/>
        <end position="269"/>
    </location>
</feature>
<feature type="region of interest" description="Disordered" evidence="2">
    <location>
        <begin position="256"/>
        <end position="328"/>
    </location>
</feature>
<feature type="compositionally biased region" description="Polar residues" evidence="2">
    <location>
        <begin position="424"/>
        <end position="436"/>
    </location>
</feature>
<evidence type="ECO:0000259" key="3">
    <source>
        <dbReference type="PROSITE" id="PS51061"/>
    </source>
</evidence>
<dbReference type="PROSITE" id="PS51673">
    <property type="entry name" value="SUZ"/>
    <property type="match status" value="1"/>
</dbReference>
<feature type="region of interest" description="Disordered" evidence="2">
    <location>
        <begin position="463"/>
        <end position="543"/>
    </location>
</feature>
<feature type="compositionally biased region" description="Polar residues" evidence="2">
    <location>
        <begin position="1"/>
        <end position="10"/>
    </location>
</feature>